<evidence type="ECO:0000313" key="6">
    <source>
        <dbReference type="EMBL" id="CCA55694.1"/>
    </source>
</evidence>
<comment type="subunit">
    <text evidence="4">Homohexamer; trimer of dimers.</text>
</comment>
<evidence type="ECO:0000256" key="2">
    <source>
        <dbReference type="ARBA" id="ARBA00022679"/>
    </source>
</evidence>
<dbReference type="HAMAP" id="MF_01812">
    <property type="entry name" value="Eis"/>
    <property type="match status" value="1"/>
</dbReference>
<dbReference type="Proteomes" id="UP000006854">
    <property type="component" value="Chromosome"/>
</dbReference>
<organism evidence="6 7">
    <name type="scientific">Streptomyces venezuelae (strain ATCC 10712 / CBS 650.69 / DSM 40230 / JCM 4526 / NBRC 13096 / PD 04745)</name>
    <dbReference type="NCBI Taxonomy" id="953739"/>
    <lineage>
        <taxon>Bacteria</taxon>
        <taxon>Bacillati</taxon>
        <taxon>Actinomycetota</taxon>
        <taxon>Actinomycetes</taxon>
        <taxon>Kitasatosporales</taxon>
        <taxon>Streptomycetaceae</taxon>
        <taxon>Streptomyces</taxon>
    </lineage>
</organism>
<dbReference type="AlphaFoldDB" id="F2R2E5"/>
<evidence type="ECO:0000259" key="5">
    <source>
        <dbReference type="PROSITE" id="PS51186"/>
    </source>
</evidence>
<evidence type="ECO:0000313" key="7">
    <source>
        <dbReference type="Proteomes" id="UP000006854"/>
    </source>
</evidence>
<dbReference type="GO" id="GO:0030649">
    <property type="term" value="P:aminoglycoside antibiotic catabolic process"/>
    <property type="evidence" value="ECO:0007669"/>
    <property type="project" value="TreeGrafter"/>
</dbReference>
<dbReference type="PANTHER" id="PTHR37817">
    <property type="entry name" value="N-ACETYLTRANSFERASE EIS"/>
    <property type="match status" value="1"/>
</dbReference>
<dbReference type="InterPro" id="IPR000182">
    <property type="entry name" value="GNAT_dom"/>
</dbReference>
<dbReference type="InterPro" id="IPR022902">
    <property type="entry name" value="NAcTrfase_Eis"/>
</dbReference>
<dbReference type="GO" id="GO:0034069">
    <property type="term" value="F:aminoglycoside N-acetyltransferase activity"/>
    <property type="evidence" value="ECO:0007669"/>
    <property type="project" value="TreeGrafter"/>
</dbReference>
<dbReference type="PATRIC" id="fig|953739.5.peg.4564"/>
<keyword evidence="2 4" id="KW-0808">Transferase</keyword>
<keyword evidence="7" id="KW-1185">Reference proteome</keyword>
<dbReference type="eggNOG" id="COG4552">
    <property type="taxonomic scope" value="Bacteria"/>
</dbReference>
<dbReference type="Pfam" id="PF17668">
    <property type="entry name" value="Acetyltransf_17"/>
    <property type="match status" value="1"/>
</dbReference>
<feature type="active site" description="Proton donor" evidence="4">
    <location>
        <position position="159"/>
    </location>
</feature>
<dbReference type="Pfam" id="PF13527">
    <property type="entry name" value="Acetyltransf_9"/>
    <property type="match status" value="1"/>
</dbReference>
<dbReference type="STRING" id="953739.SVEN_2408"/>
<dbReference type="SUPFAM" id="SSF55729">
    <property type="entry name" value="Acyl-CoA N-acyltransferases (Nat)"/>
    <property type="match status" value="1"/>
</dbReference>
<name>F2R2E5_STRVP</name>
<dbReference type="HOGENOM" id="CLU_050659_0_0_11"/>
<dbReference type="PANTHER" id="PTHR37817:SF1">
    <property type="entry name" value="N-ACETYLTRANSFERASE EIS"/>
    <property type="match status" value="1"/>
</dbReference>
<accession>F2R2E5</accession>
<feature type="domain" description="N-acetyltransferase" evidence="5">
    <location>
        <begin position="39"/>
        <end position="185"/>
    </location>
</feature>
<dbReference type="InterPro" id="IPR016181">
    <property type="entry name" value="Acyl_CoA_acyltransferase"/>
</dbReference>
<reference evidence="6 7" key="1">
    <citation type="journal article" date="2011" name="BMC Genomics">
        <title>Genome-wide analysis of the role of GlnR in Streptomyces venezuelae provides new insights into global nitrogen regulation in actinomycetes.</title>
        <authorList>
            <person name="Pullan S.T."/>
            <person name="Bibb M.J."/>
            <person name="Merrick M."/>
        </authorList>
    </citation>
    <scope>NUCLEOTIDE SEQUENCE [LARGE SCALE GENOMIC DNA]</scope>
    <source>
        <strain evidence="6">ATCC 10712</strain>
    </source>
</reference>
<dbReference type="InterPro" id="IPR041380">
    <property type="entry name" value="Acetyltransf_17"/>
</dbReference>
<sequence>MAWTLSIPSDIVQGYPGDNVSEIGSPRAGGRWYRWHMTTELRVLDPSEWDRWYGVLELAFGGVPEAPEERQLWRDLTEFDRSLGVWDGELCVGTAGAFSFRLTVPGGASVPAGGVTMVSVAGTHRRRGILTSMMRRQLDDLRAAGECLAVLTASEPEIYGRFGYGIGAYSVHAAIDTNRVRLAVPEGTDGVSLRLADLTESSAVCEEVFAKLVPSRPGMIARLPGWERLPLMDPAGDREGASPRQCVLAERGGEVVGFAHYAIKPDWSFAGADGSVNVDQLMGLDPVAEAALWRFLCSVDLTASVRFRSRPVDDGWQHLVSDLRRCEPTVRDALHVRLVEVGAALEARTYQAPLDVVFEVEDAFCPWNEGRWRLTGDAKGAVCVRTSDPADLALSARELGAAYLGGTSLVSLAAAGRVRELREGALVEASVAFGSPVAPWLPHGF</sequence>
<dbReference type="KEGG" id="sve:SVEN_2408"/>
<feature type="active site" description="Proton acceptor; via carboxylate" evidence="4">
    <location>
        <position position="445"/>
    </location>
</feature>
<dbReference type="Gene3D" id="3.40.630.30">
    <property type="match status" value="2"/>
</dbReference>
<evidence type="ECO:0000256" key="3">
    <source>
        <dbReference type="ARBA" id="ARBA00023315"/>
    </source>
</evidence>
<evidence type="ECO:0000256" key="4">
    <source>
        <dbReference type="HAMAP-Rule" id="MF_01812"/>
    </source>
</evidence>
<protein>
    <submittedName>
        <fullName evidence="6">Enhanced intracellular survival protein</fullName>
    </submittedName>
</protein>
<dbReference type="EMBL" id="FR845719">
    <property type="protein sequence ID" value="CCA55694.1"/>
    <property type="molecule type" value="Genomic_DNA"/>
</dbReference>
<proteinExistence type="inferred from homology"/>
<feature type="binding site" evidence="4">
    <location>
        <begin position="118"/>
        <end position="120"/>
    </location>
    <ligand>
        <name>acetyl-CoA</name>
        <dbReference type="ChEBI" id="CHEBI:57288"/>
    </ligand>
</feature>
<keyword evidence="3 4" id="KW-0012">Acyltransferase</keyword>
<dbReference type="Pfam" id="PF13530">
    <property type="entry name" value="SCP2_2"/>
    <property type="match status" value="1"/>
</dbReference>
<dbReference type="NCBIfam" id="NF002367">
    <property type="entry name" value="PRK01346.1-4"/>
    <property type="match status" value="1"/>
</dbReference>
<comment type="similarity">
    <text evidence="1 4">Belongs to the acetyltransferase Eis family.</text>
</comment>
<evidence type="ECO:0000256" key="1">
    <source>
        <dbReference type="ARBA" id="ARBA00009213"/>
    </source>
</evidence>
<feature type="binding site" evidence="4">
    <location>
        <begin position="126"/>
        <end position="131"/>
    </location>
    <ligand>
        <name>acetyl-CoA</name>
        <dbReference type="ChEBI" id="CHEBI:57288"/>
    </ligand>
</feature>
<dbReference type="InterPro" id="IPR036527">
    <property type="entry name" value="SCP2_sterol-bd_dom_sf"/>
</dbReference>
<gene>
    <name evidence="6" type="ordered locus">SVEN_2408</name>
</gene>
<dbReference type="InterPro" id="IPR051554">
    <property type="entry name" value="Acetyltransferase_Eis"/>
</dbReference>
<dbReference type="SUPFAM" id="SSF55718">
    <property type="entry name" value="SCP-like"/>
    <property type="match status" value="1"/>
</dbReference>
<dbReference type="Gene3D" id="3.30.1050.10">
    <property type="entry name" value="SCP2 sterol-binding domain"/>
    <property type="match status" value="1"/>
</dbReference>
<feature type="binding site" evidence="4">
    <location>
        <begin position="154"/>
        <end position="155"/>
    </location>
    <ligand>
        <name>acetyl-CoA</name>
        <dbReference type="ChEBI" id="CHEBI:57288"/>
    </ligand>
</feature>
<dbReference type="PROSITE" id="PS51186">
    <property type="entry name" value="GNAT"/>
    <property type="match status" value="1"/>
</dbReference>
<dbReference type="InterPro" id="IPR025559">
    <property type="entry name" value="Eis_dom"/>
</dbReference>